<dbReference type="EMBL" id="CP036433">
    <property type="protein sequence ID" value="QDU92544.1"/>
    <property type="molecule type" value="Genomic_DNA"/>
</dbReference>
<keyword evidence="6" id="KW-0808">Transferase</keyword>
<dbReference type="Gene3D" id="3.40.640.10">
    <property type="entry name" value="Type I PLP-dependent aspartate aminotransferase-like (Major domain)"/>
    <property type="match status" value="1"/>
</dbReference>
<accession>A0A518DL36</accession>
<dbReference type="PANTHER" id="PTHR30244">
    <property type="entry name" value="TRANSAMINASE"/>
    <property type="match status" value="1"/>
</dbReference>
<dbReference type="RefSeq" id="WP_145048584.1">
    <property type="nucleotide sequence ID" value="NZ_CP036433.1"/>
</dbReference>
<keyword evidence="1 4" id="KW-0663">Pyridoxal phosphate</keyword>
<name>A0A518DL36_9BACT</name>
<dbReference type="GO" id="GO:0030170">
    <property type="term" value="F:pyridoxal phosphate binding"/>
    <property type="evidence" value="ECO:0007669"/>
    <property type="project" value="TreeGrafter"/>
</dbReference>
<dbReference type="CDD" id="cd00616">
    <property type="entry name" value="AHBA_syn"/>
    <property type="match status" value="1"/>
</dbReference>
<organism evidence="6 7">
    <name type="scientific">Lignipirellula cremea</name>
    <dbReference type="NCBI Taxonomy" id="2528010"/>
    <lineage>
        <taxon>Bacteria</taxon>
        <taxon>Pseudomonadati</taxon>
        <taxon>Planctomycetota</taxon>
        <taxon>Planctomycetia</taxon>
        <taxon>Pirellulales</taxon>
        <taxon>Pirellulaceae</taxon>
        <taxon>Lignipirellula</taxon>
    </lineage>
</organism>
<dbReference type="GO" id="GO:0019179">
    <property type="term" value="F:dTDP-4-amino-4,6-dideoxy-D-glucose transaminase activity"/>
    <property type="evidence" value="ECO:0007669"/>
    <property type="project" value="UniProtKB-EC"/>
</dbReference>
<dbReference type="OrthoDB" id="9810913at2"/>
<dbReference type="PANTHER" id="PTHR30244:SF9">
    <property type="entry name" value="PROTEIN RV3402C"/>
    <property type="match status" value="1"/>
</dbReference>
<evidence type="ECO:0000313" key="7">
    <source>
        <dbReference type="Proteomes" id="UP000317648"/>
    </source>
</evidence>
<dbReference type="KEGG" id="lcre:Pla8534_02920"/>
<protein>
    <submittedName>
        <fullName evidence="6">dTDP-4-amino-4,6-dideoxy-D-glucose transaminase</fullName>
        <ecNumber evidence="6">2.6.1.33</ecNumber>
    </submittedName>
</protein>
<evidence type="ECO:0000256" key="4">
    <source>
        <dbReference type="PIRSR" id="PIRSR000390-2"/>
    </source>
</evidence>
<sequence>MNADQSLYSLLHTPDGPPAFAEPLHVGRPNQGDREALFARFTQALDRNWLSNDGPLVREFEDRVAAILGVRHCVAMCNATVALEIAIRALGLSGEVIVPAYTFVATAHALQWQEIRPVFCDIRPDTHNLDPDCVERLITPRTTAILGVHVWGRGCDVDRLAEIARRRNLTLLFDAAHAFGCTHHSQPIGGFGKAEVFSFHATKFVHSGEGGAIATNDDELAEKTRFMRNFGFAGYDNVRYLGTNGKMNELSAAMGLTSLDKMDVFSQGNRENYQQYRRVLAGLPGVSVIDYPAAEQHNCQYIVLDIDPDACPLTRDQIVWVLHAHRVLARRYFFPGVHRMEPYRTEDPRAYLSLPVTENVVQRVLVLPNGSAVSAAAIGSIGEIFRWAFAHAKELGARLPASAPPGESFAGTAS</sequence>
<evidence type="ECO:0000256" key="1">
    <source>
        <dbReference type="ARBA" id="ARBA00022898"/>
    </source>
</evidence>
<dbReference type="GO" id="GO:0000271">
    <property type="term" value="P:polysaccharide biosynthetic process"/>
    <property type="evidence" value="ECO:0007669"/>
    <property type="project" value="TreeGrafter"/>
</dbReference>
<keyword evidence="6" id="KW-0032">Aminotransferase</keyword>
<comment type="similarity">
    <text evidence="2 5">Belongs to the DegT/DnrJ/EryC1 family.</text>
</comment>
<dbReference type="SUPFAM" id="SSF53383">
    <property type="entry name" value="PLP-dependent transferases"/>
    <property type="match status" value="1"/>
</dbReference>
<dbReference type="EC" id="2.6.1.33" evidence="6"/>
<dbReference type="Pfam" id="PF01041">
    <property type="entry name" value="DegT_DnrJ_EryC1"/>
    <property type="match status" value="1"/>
</dbReference>
<evidence type="ECO:0000256" key="2">
    <source>
        <dbReference type="ARBA" id="ARBA00037999"/>
    </source>
</evidence>
<proteinExistence type="inferred from homology"/>
<reference evidence="6 7" key="1">
    <citation type="submission" date="2019-02" db="EMBL/GenBank/DDBJ databases">
        <title>Deep-cultivation of Planctomycetes and their phenomic and genomic characterization uncovers novel biology.</title>
        <authorList>
            <person name="Wiegand S."/>
            <person name="Jogler M."/>
            <person name="Boedeker C."/>
            <person name="Pinto D."/>
            <person name="Vollmers J."/>
            <person name="Rivas-Marin E."/>
            <person name="Kohn T."/>
            <person name="Peeters S.H."/>
            <person name="Heuer A."/>
            <person name="Rast P."/>
            <person name="Oberbeckmann S."/>
            <person name="Bunk B."/>
            <person name="Jeske O."/>
            <person name="Meyerdierks A."/>
            <person name="Storesund J.E."/>
            <person name="Kallscheuer N."/>
            <person name="Luecker S."/>
            <person name="Lage O.M."/>
            <person name="Pohl T."/>
            <person name="Merkel B.J."/>
            <person name="Hornburger P."/>
            <person name="Mueller R.-W."/>
            <person name="Bruemmer F."/>
            <person name="Labrenz M."/>
            <person name="Spormann A.M."/>
            <person name="Op den Camp H."/>
            <person name="Overmann J."/>
            <person name="Amann R."/>
            <person name="Jetten M.S.M."/>
            <person name="Mascher T."/>
            <person name="Medema M.H."/>
            <person name="Devos D.P."/>
            <person name="Kaster A.-K."/>
            <person name="Ovreas L."/>
            <person name="Rohde M."/>
            <person name="Galperin M.Y."/>
            <person name="Jogler C."/>
        </authorList>
    </citation>
    <scope>NUCLEOTIDE SEQUENCE [LARGE SCALE GENOMIC DNA]</scope>
    <source>
        <strain evidence="6 7">Pla85_3_4</strain>
    </source>
</reference>
<dbReference type="InterPro" id="IPR015424">
    <property type="entry name" value="PyrdxlP-dep_Trfase"/>
</dbReference>
<evidence type="ECO:0000256" key="5">
    <source>
        <dbReference type="RuleBase" id="RU004508"/>
    </source>
</evidence>
<dbReference type="AlphaFoldDB" id="A0A518DL36"/>
<dbReference type="InterPro" id="IPR015422">
    <property type="entry name" value="PyrdxlP-dep_Trfase_small"/>
</dbReference>
<dbReference type="Gene3D" id="3.90.1150.10">
    <property type="entry name" value="Aspartate Aminotransferase, domain 1"/>
    <property type="match status" value="1"/>
</dbReference>
<dbReference type="InterPro" id="IPR000653">
    <property type="entry name" value="DegT/StrS_aminotransferase"/>
</dbReference>
<feature type="active site" description="Proton acceptor" evidence="3">
    <location>
        <position position="203"/>
    </location>
</feature>
<dbReference type="PIRSF" id="PIRSF000390">
    <property type="entry name" value="PLP_StrS"/>
    <property type="match status" value="1"/>
</dbReference>
<evidence type="ECO:0000313" key="6">
    <source>
        <dbReference type="EMBL" id="QDU92544.1"/>
    </source>
</evidence>
<dbReference type="Proteomes" id="UP000317648">
    <property type="component" value="Chromosome"/>
</dbReference>
<feature type="modified residue" description="N6-(pyridoxal phosphate)lysine" evidence="4">
    <location>
        <position position="203"/>
    </location>
</feature>
<keyword evidence="7" id="KW-1185">Reference proteome</keyword>
<gene>
    <name evidence="6" type="primary">vioA_1</name>
    <name evidence="6" type="ORF">Pla8534_02920</name>
</gene>
<dbReference type="InterPro" id="IPR015421">
    <property type="entry name" value="PyrdxlP-dep_Trfase_major"/>
</dbReference>
<evidence type="ECO:0000256" key="3">
    <source>
        <dbReference type="PIRSR" id="PIRSR000390-1"/>
    </source>
</evidence>